<reference evidence="1" key="1">
    <citation type="submission" date="2020-08" db="EMBL/GenBank/DDBJ databases">
        <title>Multicomponent nature underlies the extraordinary mechanical properties of spider dragline silk.</title>
        <authorList>
            <person name="Kono N."/>
            <person name="Nakamura H."/>
            <person name="Mori M."/>
            <person name="Yoshida Y."/>
            <person name="Ohtoshi R."/>
            <person name="Malay A.D."/>
            <person name="Moran D.A.P."/>
            <person name="Tomita M."/>
            <person name="Numata K."/>
            <person name="Arakawa K."/>
        </authorList>
    </citation>
    <scope>NUCLEOTIDE SEQUENCE</scope>
</reference>
<dbReference type="EMBL" id="BMAW01099898">
    <property type="protein sequence ID" value="GFS92283.1"/>
    <property type="molecule type" value="Genomic_DNA"/>
</dbReference>
<comment type="caution">
    <text evidence="1">The sequence shown here is derived from an EMBL/GenBank/DDBJ whole genome shotgun (WGS) entry which is preliminary data.</text>
</comment>
<sequence>MCYNKQVRFFLLSLCTTTNTIFQVNNIARGTLQQSILSLCSSLLWRKRQTLLGRCQTERAQTDEWINYRLVIFRLSLWQQKGQGRQRSAITSTFANDGLELTRQKDQPFVRK</sequence>
<evidence type="ECO:0000313" key="2">
    <source>
        <dbReference type="Proteomes" id="UP000887013"/>
    </source>
</evidence>
<dbReference type="AlphaFoldDB" id="A0A8X6N3M2"/>
<keyword evidence="2" id="KW-1185">Reference proteome</keyword>
<organism evidence="1 2">
    <name type="scientific">Nephila pilipes</name>
    <name type="common">Giant wood spider</name>
    <name type="synonym">Nephila maculata</name>
    <dbReference type="NCBI Taxonomy" id="299642"/>
    <lineage>
        <taxon>Eukaryota</taxon>
        <taxon>Metazoa</taxon>
        <taxon>Ecdysozoa</taxon>
        <taxon>Arthropoda</taxon>
        <taxon>Chelicerata</taxon>
        <taxon>Arachnida</taxon>
        <taxon>Araneae</taxon>
        <taxon>Araneomorphae</taxon>
        <taxon>Entelegynae</taxon>
        <taxon>Araneoidea</taxon>
        <taxon>Nephilidae</taxon>
        <taxon>Nephila</taxon>
    </lineage>
</organism>
<dbReference type="Proteomes" id="UP000887013">
    <property type="component" value="Unassembled WGS sequence"/>
</dbReference>
<name>A0A8X6N3M2_NEPPI</name>
<proteinExistence type="predicted"/>
<accession>A0A8X6N3M2</accession>
<gene>
    <name evidence="1" type="ORF">NPIL_374631</name>
</gene>
<evidence type="ECO:0000313" key="1">
    <source>
        <dbReference type="EMBL" id="GFS92283.1"/>
    </source>
</evidence>
<protein>
    <submittedName>
        <fullName evidence="1">Uncharacterized protein</fullName>
    </submittedName>
</protein>